<dbReference type="SUPFAM" id="SSF55469">
    <property type="entry name" value="FMN-dependent nitroreductase-like"/>
    <property type="match status" value="1"/>
</dbReference>
<comment type="similarity">
    <text evidence="1">Belongs to the nitroreductase family.</text>
</comment>
<dbReference type="InterPro" id="IPR033878">
    <property type="entry name" value="NfsB-like"/>
</dbReference>
<dbReference type="Proteomes" id="UP000316313">
    <property type="component" value="Chromosome"/>
</dbReference>
<dbReference type="AlphaFoldDB" id="A0A4Y6UL83"/>
<evidence type="ECO:0000256" key="2">
    <source>
        <dbReference type="ARBA" id="ARBA00022857"/>
    </source>
</evidence>
<protein>
    <submittedName>
        <fullName evidence="5">Oxygen-insensitive NAD(P)H nitroreductase</fullName>
        <ecNumber evidence="5">1.5.1.34</ecNumber>
    </submittedName>
</protein>
<gene>
    <name evidence="5" type="primary">nfsB</name>
    <name evidence="5" type="ORF">E3D00_08240</name>
</gene>
<sequence>MNIMDALKSRYTTKMYNPERRIPDEIIEQLKASLRLSPSSVNSQPWHFLLADSAEGKARIAKSAAGIFAFNQERIMHASHVIVLCAREDLSSEYQEKLVRQEEKDGRISGQDNVEKALVRREGYIASRLHVGGIEAWAQKQVYLALGFILLSAAMLGVDSTPIEGFDPAILNAEFNLPEQGLNATVIIALGYRAEDDENARVAKSRFSEEDVFSKI</sequence>
<dbReference type="InterPro" id="IPR000415">
    <property type="entry name" value="Nitroreductase-like"/>
</dbReference>
<keyword evidence="6" id="KW-1185">Reference proteome</keyword>
<dbReference type="GO" id="GO:0004155">
    <property type="term" value="F:6,7-dihydropteridine reductase activity"/>
    <property type="evidence" value="ECO:0007669"/>
    <property type="project" value="UniProtKB-EC"/>
</dbReference>
<evidence type="ECO:0000259" key="4">
    <source>
        <dbReference type="Pfam" id="PF00881"/>
    </source>
</evidence>
<dbReference type="PANTHER" id="PTHR43673">
    <property type="entry name" value="NAD(P)H NITROREDUCTASE YDGI-RELATED"/>
    <property type="match status" value="1"/>
</dbReference>
<proteinExistence type="inferred from homology"/>
<keyword evidence="2" id="KW-0521">NADP</keyword>
<reference evidence="5 6" key="1">
    <citation type="submission" date="2019-03" db="EMBL/GenBank/DDBJ databases">
        <title>The complete genome sequence of Swingsia samuiensis NBRC107927(T).</title>
        <authorList>
            <person name="Chua K.-O."/>
            <person name="Chan K.-G."/>
            <person name="See-Too W.-S."/>
        </authorList>
    </citation>
    <scope>NUCLEOTIDE SEQUENCE [LARGE SCALE GENOMIC DNA]</scope>
    <source>
        <strain evidence="5 6">AH83</strain>
    </source>
</reference>
<evidence type="ECO:0000256" key="3">
    <source>
        <dbReference type="ARBA" id="ARBA00023002"/>
    </source>
</evidence>
<evidence type="ECO:0000313" key="5">
    <source>
        <dbReference type="EMBL" id="QDH17550.1"/>
    </source>
</evidence>
<dbReference type="EMBL" id="CP038141">
    <property type="protein sequence ID" value="QDH17550.1"/>
    <property type="molecule type" value="Genomic_DNA"/>
</dbReference>
<accession>A0A4Y6UL83</accession>
<dbReference type="OrthoDB" id="9809288at2"/>
<evidence type="ECO:0000256" key="1">
    <source>
        <dbReference type="ARBA" id="ARBA00007118"/>
    </source>
</evidence>
<dbReference type="PANTHER" id="PTHR43673:SF10">
    <property type="entry name" value="NADH DEHYDROGENASE_NAD(P)H NITROREDUCTASE XCC3605-RELATED"/>
    <property type="match status" value="1"/>
</dbReference>
<evidence type="ECO:0000313" key="6">
    <source>
        <dbReference type="Proteomes" id="UP000316313"/>
    </source>
</evidence>
<dbReference type="Gene3D" id="3.40.109.10">
    <property type="entry name" value="NADH Oxidase"/>
    <property type="match status" value="1"/>
</dbReference>
<dbReference type="RefSeq" id="WP_141461604.1">
    <property type="nucleotide sequence ID" value="NZ_CP038141.1"/>
</dbReference>
<organism evidence="5 6">
    <name type="scientific">Swingsia samuiensis</name>
    <dbReference type="NCBI Taxonomy" id="1293412"/>
    <lineage>
        <taxon>Bacteria</taxon>
        <taxon>Pseudomonadati</taxon>
        <taxon>Pseudomonadota</taxon>
        <taxon>Alphaproteobacteria</taxon>
        <taxon>Acetobacterales</taxon>
        <taxon>Acetobacteraceae</taxon>
        <taxon>Swingsia</taxon>
    </lineage>
</organism>
<name>A0A4Y6UL83_9PROT</name>
<dbReference type="InterPro" id="IPR029479">
    <property type="entry name" value="Nitroreductase"/>
</dbReference>
<dbReference type="KEGG" id="ssam:E3D00_08240"/>
<dbReference type="Pfam" id="PF00881">
    <property type="entry name" value="Nitroreductase"/>
    <property type="match status" value="1"/>
</dbReference>
<keyword evidence="3 5" id="KW-0560">Oxidoreductase</keyword>
<dbReference type="NCBIfam" id="NF008275">
    <property type="entry name" value="PRK11053.1"/>
    <property type="match status" value="1"/>
</dbReference>
<dbReference type="CDD" id="cd02149">
    <property type="entry name" value="NfsB-like"/>
    <property type="match status" value="1"/>
</dbReference>
<feature type="domain" description="Nitroreductase" evidence="4">
    <location>
        <begin position="7"/>
        <end position="192"/>
    </location>
</feature>
<dbReference type="EC" id="1.5.1.34" evidence="5"/>